<dbReference type="Proteomes" id="UP001244297">
    <property type="component" value="Unassembled WGS sequence"/>
</dbReference>
<protein>
    <submittedName>
        <fullName evidence="2">Uncharacterized protein</fullName>
    </submittedName>
</protein>
<organism evidence="2 3">
    <name type="scientific">Methylobacterium longum</name>
    <dbReference type="NCBI Taxonomy" id="767694"/>
    <lineage>
        <taxon>Bacteria</taxon>
        <taxon>Pseudomonadati</taxon>
        <taxon>Pseudomonadota</taxon>
        <taxon>Alphaproteobacteria</taxon>
        <taxon>Hyphomicrobiales</taxon>
        <taxon>Methylobacteriaceae</taxon>
        <taxon>Methylobacterium</taxon>
    </lineage>
</organism>
<sequence>MSNLITPPKSVYSKLMPRRVYYRISDRRDGRFDAVVTLEPDTVIRRDGFVSLGEAEEWIEGLRVLMAALGAPVAQADPTPSTTSAVAEPGRARPPGRLRAAH</sequence>
<keyword evidence="3" id="KW-1185">Reference proteome</keyword>
<accession>A0ABT8AKJ3</accession>
<evidence type="ECO:0000256" key="1">
    <source>
        <dbReference type="SAM" id="MobiDB-lite"/>
    </source>
</evidence>
<evidence type="ECO:0000313" key="2">
    <source>
        <dbReference type="EMBL" id="MDN3570384.1"/>
    </source>
</evidence>
<gene>
    <name evidence="2" type="ORF">QWZ18_07075</name>
</gene>
<dbReference type="RefSeq" id="WP_238287620.1">
    <property type="nucleotide sequence ID" value="NZ_BPQS01000010.1"/>
</dbReference>
<proteinExistence type="predicted"/>
<name>A0ABT8AKJ3_9HYPH</name>
<dbReference type="EMBL" id="JAUFPT010000019">
    <property type="protein sequence ID" value="MDN3570384.1"/>
    <property type="molecule type" value="Genomic_DNA"/>
</dbReference>
<comment type="caution">
    <text evidence="2">The sequence shown here is derived from an EMBL/GenBank/DDBJ whole genome shotgun (WGS) entry which is preliminary data.</text>
</comment>
<evidence type="ECO:0000313" key="3">
    <source>
        <dbReference type="Proteomes" id="UP001244297"/>
    </source>
</evidence>
<feature type="region of interest" description="Disordered" evidence="1">
    <location>
        <begin position="73"/>
        <end position="102"/>
    </location>
</feature>
<reference evidence="3" key="1">
    <citation type="journal article" date="2019" name="Int. J. Syst. Evol. Microbiol.">
        <title>The Global Catalogue of Microorganisms (GCM) 10K type strain sequencing project: providing services to taxonomists for standard genome sequencing and annotation.</title>
        <authorList>
            <consortium name="The Broad Institute Genomics Platform"/>
            <consortium name="The Broad Institute Genome Sequencing Center for Infectious Disease"/>
            <person name="Wu L."/>
            <person name="Ma J."/>
        </authorList>
    </citation>
    <scope>NUCLEOTIDE SEQUENCE [LARGE SCALE GENOMIC DNA]</scope>
    <source>
        <strain evidence="3">CECT 7806</strain>
    </source>
</reference>